<feature type="region of interest" description="Disordered" evidence="2">
    <location>
        <begin position="565"/>
        <end position="601"/>
    </location>
</feature>
<dbReference type="GO" id="GO:0009908">
    <property type="term" value="P:flower development"/>
    <property type="evidence" value="ECO:0007669"/>
    <property type="project" value="EnsemblPlants"/>
</dbReference>
<dbReference type="GO" id="GO:0006355">
    <property type="term" value="P:regulation of DNA-templated transcription"/>
    <property type="evidence" value="ECO:0007669"/>
    <property type="project" value="EnsemblPlants"/>
</dbReference>
<dbReference type="Proteomes" id="UP000243975">
    <property type="component" value="Unassembled WGS sequence"/>
</dbReference>
<feature type="region of interest" description="Disordered" evidence="2">
    <location>
        <begin position="259"/>
        <end position="281"/>
    </location>
</feature>
<dbReference type="AlphaFoldDB" id="A0A118JVE9"/>
<organism evidence="3 4">
    <name type="scientific">Cynara cardunculus var. scolymus</name>
    <name type="common">Globe artichoke</name>
    <name type="synonym">Cynara scolymus</name>
    <dbReference type="NCBI Taxonomy" id="59895"/>
    <lineage>
        <taxon>Eukaryota</taxon>
        <taxon>Viridiplantae</taxon>
        <taxon>Streptophyta</taxon>
        <taxon>Embryophyta</taxon>
        <taxon>Tracheophyta</taxon>
        <taxon>Spermatophyta</taxon>
        <taxon>Magnoliopsida</taxon>
        <taxon>eudicotyledons</taxon>
        <taxon>Gunneridae</taxon>
        <taxon>Pentapetalae</taxon>
        <taxon>asterids</taxon>
        <taxon>campanulids</taxon>
        <taxon>Asterales</taxon>
        <taxon>Asteraceae</taxon>
        <taxon>Carduoideae</taxon>
        <taxon>Cardueae</taxon>
        <taxon>Carduinae</taxon>
        <taxon>Cynara</taxon>
    </lineage>
</organism>
<comment type="caution">
    <text evidence="3">The sequence shown here is derived from an EMBL/GenBank/DDBJ whole genome shotgun (WGS) entry which is preliminary data.</text>
</comment>
<protein>
    <submittedName>
        <fullName evidence="3">Uncharacterized protein</fullName>
    </submittedName>
</protein>
<dbReference type="GO" id="GO:0010091">
    <property type="term" value="P:trichome branching"/>
    <property type="evidence" value="ECO:0007669"/>
    <property type="project" value="EnsemblPlants"/>
</dbReference>
<feature type="coiled-coil region" evidence="1">
    <location>
        <begin position="503"/>
        <end position="558"/>
    </location>
</feature>
<dbReference type="Gene3D" id="1.10.287.1490">
    <property type="match status" value="1"/>
</dbReference>
<evidence type="ECO:0000313" key="4">
    <source>
        <dbReference type="Proteomes" id="UP000243975"/>
    </source>
</evidence>
<dbReference type="PANTHER" id="PTHR47490:SF2">
    <property type="entry name" value="PROTEIN BLISTER"/>
    <property type="match status" value="1"/>
</dbReference>
<dbReference type="GO" id="GO:0048826">
    <property type="term" value="P:cotyledon morphogenesis"/>
    <property type="evidence" value="ECO:0007669"/>
    <property type="project" value="EnsemblPlants"/>
</dbReference>
<sequence>LEEFRKKKAAAKKAASSNAAPSANGDLHETKSSVSDTVAVADGTNDVGVGKNENKTIDVHETEPHSMYAIHANPISSSNKHSTSPGQTYSVDKKLEHDALYGSGSDLLAPQELKNAKLNAEYAVDIEKSRTFDHPEEDVHSSFNHFSNTRLEDALKNSRNDHLKDFTSTIPVTSQVPVTKSSPERSLGTSFANSSSQTDLLANGPTYRDYSSEVGKSPEVVLGHRYPSVSAVGDRNHNNLVDHPASENSSSFTVSTSFRTEAVPSHNQTSMSPSVAGRRSRPSFLDSIVSRNSSTSLSEADKANPFSSKVYPVEAPVSSDPKNFMNSSIANMGDLFRQGVNELDMERRNNFHSTKQNEDFAALEQVWSRYLCPMPASVVAQERQATSDSLTQQLLWVTPLCMVHIEDLTQEKFSLQRALEASQVLAESLATENSALTDSYNQQGGVVNQLKSDMERLQEEIKGLLVELEAVRSEYGNARLECNAADERAKLLASEVIGLEEKALRLRSNELKLERQLENLEAEMSSQKRRISSLEKERQDLQFTIDALQEEKKLLQSKLRKAPGIGNSVDTKKSQPAKKEASTSTDDLVNESEDPTPAIQSTLGENDASLQLQSGNFGLEVSSLSIPPDQMRMIQNINTLISEVISLLFTLSSAVNPIKKLAMEKEELTQALSTESSLCSKLKNLNKELSHKLEVQTQRLELLTSQSMVADNIPVRKSPPRTVVDNTPYADEGDEVVERVLGWIMKLFPGGPSKRQTKHL</sequence>
<feature type="compositionally biased region" description="Low complexity" evidence="2">
    <location>
        <begin position="12"/>
        <end position="24"/>
    </location>
</feature>
<keyword evidence="1" id="KW-0175">Coiled coil</keyword>
<reference evidence="3 4" key="1">
    <citation type="journal article" date="2016" name="Sci. Rep.">
        <title>The genome sequence of the outbreeding globe artichoke constructed de novo incorporating a phase-aware low-pass sequencing strategy of F1 progeny.</title>
        <authorList>
            <person name="Scaglione D."/>
            <person name="Reyes-Chin-Wo S."/>
            <person name="Acquadro A."/>
            <person name="Froenicke L."/>
            <person name="Portis E."/>
            <person name="Beitel C."/>
            <person name="Tirone M."/>
            <person name="Mauro R."/>
            <person name="Lo Monaco A."/>
            <person name="Mauromicale G."/>
            <person name="Faccioli P."/>
            <person name="Cattivelli L."/>
            <person name="Rieseberg L."/>
            <person name="Michelmore R."/>
            <person name="Lanteri S."/>
        </authorList>
    </citation>
    <scope>NUCLEOTIDE SEQUENCE [LARGE SCALE GENOMIC DNA]</scope>
    <source>
        <strain evidence="3">2C</strain>
    </source>
</reference>
<dbReference type="Gramene" id="KVH93596">
    <property type="protein sequence ID" value="KVH93596"/>
    <property type="gene ID" value="Ccrd_004352"/>
</dbReference>
<proteinExistence type="predicted"/>
<feature type="region of interest" description="Disordered" evidence="2">
    <location>
        <begin position="1"/>
        <end position="54"/>
    </location>
</feature>
<keyword evidence="4" id="KW-1185">Reference proteome</keyword>
<dbReference type="InterPro" id="IPR044194">
    <property type="entry name" value="BLISTER"/>
</dbReference>
<dbReference type="GO" id="GO:0005634">
    <property type="term" value="C:nucleus"/>
    <property type="evidence" value="ECO:0007669"/>
    <property type="project" value="EnsemblPlants"/>
</dbReference>
<dbReference type="STRING" id="59895.A0A118JVE9"/>
<feature type="region of interest" description="Disordered" evidence="2">
    <location>
        <begin position="174"/>
        <end position="212"/>
    </location>
</feature>
<gene>
    <name evidence="3" type="ORF">Ccrd_004352</name>
</gene>
<feature type="compositionally biased region" description="Basic residues" evidence="2">
    <location>
        <begin position="1"/>
        <end position="11"/>
    </location>
</feature>
<feature type="coiled-coil region" evidence="1">
    <location>
        <begin position="679"/>
        <end position="706"/>
    </location>
</feature>
<evidence type="ECO:0000256" key="1">
    <source>
        <dbReference type="SAM" id="Coils"/>
    </source>
</evidence>
<feature type="non-terminal residue" evidence="3">
    <location>
        <position position="760"/>
    </location>
</feature>
<evidence type="ECO:0000256" key="2">
    <source>
        <dbReference type="SAM" id="MobiDB-lite"/>
    </source>
</evidence>
<name>A0A118JVE9_CYNCS</name>
<dbReference type="OMA" id="VHETEPH"/>
<feature type="compositionally biased region" description="Polar residues" evidence="2">
    <location>
        <begin position="187"/>
        <end position="200"/>
    </location>
</feature>
<feature type="compositionally biased region" description="Basic and acidic residues" evidence="2">
    <location>
        <begin position="570"/>
        <end position="581"/>
    </location>
</feature>
<dbReference type="PANTHER" id="PTHR47490">
    <property type="entry name" value="PROTEIN BLISTER"/>
    <property type="match status" value="1"/>
</dbReference>
<feature type="coiled-coil region" evidence="1">
    <location>
        <begin position="440"/>
        <end position="474"/>
    </location>
</feature>
<accession>A0A118JVE9</accession>
<dbReference type="GO" id="GO:0040008">
    <property type="term" value="P:regulation of growth"/>
    <property type="evidence" value="ECO:0007669"/>
    <property type="project" value="InterPro"/>
</dbReference>
<dbReference type="EMBL" id="LEKV01004725">
    <property type="protein sequence ID" value="KVH93596.1"/>
    <property type="molecule type" value="Genomic_DNA"/>
</dbReference>
<dbReference type="GO" id="GO:0051781">
    <property type="term" value="P:positive regulation of cell division"/>
    <property type="evidence" value="ECO:0007669"/>
    <property type="project" value="EnsemblPlants"/>
</dbReference>
<evidence type="ECO:0000313" key="3">
    <source>
        <dbReference type="EMBL" id="KVH93596.1"/>
    </source>
</evidence>